<dbReference type="Pfam" id="PF14348">
    <property type="entry name" value="DtrJ-like"/>
    <property type="match status" value="1"/>
</dbReference>
<feature type="transmembrane region" description="Helical" evidence="1">
    <location>
        <begin position="208"/>
        <end position="227"/>
    </location>
</feature>
<sequence>MSQQQPTLPSQPPSGLVIGLLRLVSYALVIIIEGVFLHLLLTLFLYFLWPQDDVGHISRAVLHEQAALEQDLRRHPLKTHILGLLQYNQIVLRHTEEIVLSLFKQRELTSSSSLSPVIRSITYTMFYSMQSVMMQVLRLIITFPLFLFCMTMGMIEGLVLRDLRRFGAGYESTLILNRLTSIMGKTCKYIIIITLSVPNVFPSLKIDYLSFLSAGVMIYYLLLCMNIRGRL</sequence>
<evidence type="ECO:0000256" key="1">
    <source>
        <dbReference type="SAM" id="Phobius"/>
    </source>
</evidence>
<proteinExistence type="predicted"/>
<evidence type="ECO:0000313" key="2">
    <source>
        <dbReference type="EMBL" id="HAZ7491923.1"/>
    </source>
</evidence>
<comment type="caution">
    <text evidence="2">The sequence shown here is derived from an EMBL/GenBank/DDBJ whole genome shotgun (WGS) entry which is preliminary data.</text>
</comment>
<reference evidence="2" key="1">
    <citation type="journal article" date="2018" name="Genome Biol.">
        <title>SKESA: strategic k-mer extension for scrupulous assemblies.</title>
        <authorList>
            <person name="Souvorov A."/>
            <person name="Agarwala R."/>
            <person name="Lipman D.J."/>
        </authorList>
    </citation>
    <scope>NUCLEOTIDE SEQUENCE</scope>
    <source>
        <strain evidence="2">SJP41</strain>
    </source>
</reference>
<dbReference type="InterPro" id="IPR022266">
    <property type="entry name" value="DtrJ-like"/>
</dbReference>
<dbReference type="Proteomes" id="UP000868636">
    <property type="component" value="Unassembled WGS sequence"/>
</dbReference>
<dbReference type="AlphaFoldDB" id="A0AAN5ZIY7"/>
<dbReference type="RefSeq" id="WP_023155779.1">
    <property type="nucleotide sequence ID" value="NZ_AP022409.1"/>
</dbReference>
<dbReference type="EMBL" id="DADPIR010000012">
    <property type="protein sequence ID" value="HAZ7491923.1"/>
    <property type="molecule type" value="Genomic_DNA"/>
</dbReference>
<evidence type="ECO:0000313" key="3">
    <source>
        <dbReference type="Proteomes" id="UP000868636"/>
    </source>
</evidence>
<accession>A0AAN5ZIY7</accession>
<keyword evidence="1" id="KW-0812">Transmembrane</keyword>
<gene>
    <name evidence="2" type="ORF">J8F57_002127</name>
</gene>
<protein>
    <submittedName>
        <fullName evidence="2">DUF4400 domain-containing protein</fullName>
    </submittedName>
</protein>
<feature type="transmembrane region" description="Helical" evidence="1">
    <location>
        <begin position="136"/>
        <end position="155"/>
    </location>
</feature>
<reference evidence="2" key="2">
    <citation type="submission" date="2021-03" db="EMBL/GenBank/DDBJ databases">
        <authorList>
            <consortium name="NCBI Pathogen Detection Project"/>
        </authorList>
    </citation>
    <scope>NUCLEOTIDE SEQUENCE</scope>
    <source>
        <strain evidence="2">SJP41</strain>
    </source>
</reference>
<name>A0AAN5ZIY7_ECOLX</name>
<keyword evidence="1" id="KW-1133">Transmembrane helix</keyword>
<organism evidence="2 3">
    <name type="scientific">Escherichia coli</name>
    <dbReference type="NCBI Taxonomy" id="562"/>
    <lineage>
        <taxon>Bacteria</taxon>
        <taxon>Pseudomonadati</taxon>
        <taxon>Pseudomonadota</taxon>
        <taxon>Gammaproteobacteria</taxon>
        <taxon>Enterobacterales</taxon>
        <taxon>Enterobacteriaceae</taxon>
        <taxon>Escherichia</taxon>
    </lineage>
</organism>
<feature type="transmembrane region" description="Helical" evidence="1">
    <location>
        <begin position="23"/>
        <end position="49"/>
    </location>
</feature>
<keyword evidence="1" id="KW-0472">Membrane</keyword>